<gene>
    <name evidence="5" type="ORF">D9757_013679</name>
</gene>
<comment type="similarity">
    <text evidence="2">Belongs to the aldo/keto reductase family. Aldo/keto reductase 2 subfamily.</text>
</comment>
<sequence length="407" mass="45867">MSPLQPLAPPPTKLGRYRQLSPRAAIHVSPLSLGGMSLGDKWDLGEMNKESSIKLLDAYYDAGGNFIDTANFYQDGSSEEVIGEWMVKRKNRDQMVIATKYANYTHNGNPDIAQRVNFTGSNTKSMKLSLESSLERFQTTYIDLFYVHWWDGYTLVEEMMDALHNLVVSGKVLYLGVSNFPAWLVAKANGYARANGKTPFVVYQGEYSILKRDLETEIIPMCQHEDMGVIAYGTLASGRIRTTDEENRRIQSGEGGRSLMRPDWQRRPEEVKVCDGLEELAKKIGAKSIGAGNVPFPFDLLELKKNLRLFVFVSMFYLVAIAYALQKSQYFFPILGGRKVEHLLQNLEALDITLTPEHIKFLDDLNPLKLAFPYNIFGLQGYPFVFTAHAHLDGIPHPTPIQPAKDS</sequence>
<accession>A0A8H5GIQ0</accession>
<dbReference type="Gene3D" id="3.20.20.100">
    <property type="entry name" value="NADP-dependent oxidoreductase domain"/>
    <property type="match status" value="1"/>
</dbReference>
<name>A0A8H5GIQ0_9AGAR</name>
<dbReference type="PRINTS" id="PR00069">
    <property type="entry name" value="ALDKETRDTASE"/>
</dbReference>
<dbReference type="Proteomes" id="UP000518752">
    <property type="component" value="Unassembled WGS sequence"/>
</dbReference>
<keyword evidence="3" id="KW-0472">Membrane</keyword>
<comment type="caution">
    <text evidence="5">The sequence shown here is derived from an EMBL/GenBank/DDBJ whole genome shotgun (WGS) entry which is preliminary data.</text>
</comment>
<protein>
    <recommendedName>
        <fullName evidence="4">NADP-dependent oxidoreductase domain-containing protein</fullName>
    </recommendedName>
</protein>
<feature type="domain" description="NADP-dependent oxidoreductase" evidence="4">
    <location>
        <begin position="30"/>
        <end position="286"/>
    </location>
</feature>
<reference evidence="5 6" key="1">
    <citation type="journal article" date="2020" name="ISME J.">
        <title>Uncovering the hidden diversity of litter-decomposition mechanisms in mushroom-forming fungi.</title>
        <authorList>
            <person name="Floudas D."/>
            <person name="Bentzer J."/>
            <person name="Ahren D."/>
            <person name="Johansson T."/>
            <person name="Persson P."/>
            <person name="Tunlid A."/>
        </authorList>
    </citation>
    <scope>NUCLEOTIDE SEQUENCE [LARGE SCALE GENOMIC DNA]</scope>
    <source>
        <strain evidence="5 6">CBS 406.79</strain>
    </source>
</reference>
<dbReference type="InterPro" id="IPR020471">
    <property type="entry name" value="AKR"/>
</dbReference>
<dbReference type="OrthoDB" id="48988at2759"/>
<keyword evidence="3" id="KW-1133">Transmembrane helix</keyword>
<evidence type="ECO:0000313" key="5">
    <source>
        <dbReference type="EMBL" id="KAF5365519.1"/>
    </source>
</evidence>
<evidence type="ECO:0000256" key="2">
    <source>
        <dbReference type="ARBA" id="ARBA00038157"/>
    </source>
</evidence>
<feature type="domain" description="NADP-dependent oxidoreductase" evidence="4">
    <location>
        <begin position="318"/>
        <end position="366"/>
    </location>
</feature>
<dbReference type="SUPFAM" id="SSF51430">
    <property type="entry name" value="NAD(P)-linked oxidoreductase"/>
    <property type="match status" value="1"/>
</dbReference>
<organism evidence="5 6">
    <name type="scientific">Collybiopsis confluens</name>
    <dbReference type="NCBI Taxonomy" id="2823264"/>
    <lineage>
        <taxon>Eukaryota</taxon>
        <taxon>Fungi</taxon>
        <taxon>Dikarya</taxon>
        <taxon>Basidiomycota</taxon>
        <taxon>Agaricomycotina</taxon>
        <taxon>Agaricomycetes</taxon>
        <taxon>Agaricomycetidae</taxon>
        <taxon>Agaricales</taxon>
        <taxon>Marasmiineae</taxon>
        <taxon>Omphalotaceae</taxon>
        <taxon>Collybiopsis</taxon>
    </lineage>
</organism>
<dbReference type="EMBL" id="JAACJN010000168">
    <property type="protein sequence ID" value="KAF5365519.1"/>
    <property type="molecule type" value="Genomic_DNA"/>
</dbReference>
<evidence type="ECO:0000256" key="1">
    <source>
        <dbReference type="ARBA" id="ARBA00022857"/>
    </source>
</evidence>
<feature type="transmembrane region" description="Helical" evidence="3">
    <location>
        <begin position="307"/>
        <end position="325"/>
    </location>
</feature>
<keyword evidence="6" id="KW-1185">Reference proteome</keyword>
<evidence type="ECO:0000259" key="4">
    <source>
        <dbReference type="Pfam" id="PF00248"/>
    </source>
</evidence>
<keyword evidence="3" id="KW-0812">Transmembrane</keyword>
<evidence type="ECO:0000313" key="6">
    <source>
        <dbReference type="Proteomes" id="UP000518752"/>
    </source>
</evidence>
<dbReference type="AlphaFoldDB" id="A0A8H5GIQ0"/>
<dbReference type="GO" id="GO:0016491">
    <property type="term" value="F:oxidoreductase activity"/>
    <property type="evidence" value="ECO:0007669"/>
    <property type="project" value="InterPro"/>
</dbReference>
<dbReference type="InterPro" id="IPR023210">
    <property type="entry name" value="NADP_OxRdtase_dom"/>
</dbReference>
<evidence type="ECO:0000256" key="3">
    <source>
        <dbReference type="SAM" id="Phobius"/>
    </source>
</evidence>
<keyword evidence="1" id="KW-0521">NADP</keyword>
<dbReference type="PANTHER" id="PTHR43364:SF7">
    <property type="entry name" value="NADP-DEPENDENT OXIDOREDUCTASE DOMAIN-CONTAINING PROTEIN-RELATED"/>
    <property type="match status" value="1"/>
</dbReference>
<proteinExistence type="inferred from homology"/>
<dbReference type="InterPro" id="IPR036812">
    <property type="entry name" value="NAD(P)_OxRdtase_dom_sf"/>
</dbReference>
<dbReference type="Pfam" id="PF00248">
    <property type="entry name" value="Aldo_ket_red"/>
    <property type="match status" value="2"/>
</dbReference>
<dbReference type="PANTHER" id="PTHR43364">
    <property type="entry name" value="NADH-SPECIFIC METHYLGLYOXAL REDUCTASE-RELATED"/>
    <property type="match status" value="1"/>
</dbReference>
<dbReference type="InterPro" id="IPR050523">
    <property type="entry name" value="AKR_Detox_Biosynth"/>
</dbReference>